<dbReference type="Proteomes" id="UP001152798">
    <property type="component" value="Chromosome 4"/>
</dbReference>
<evidence type="ECO:0000313" key="3">
    <source>
        <dbReference type="EMBL" id="CAH1400214.1"/>
    </source>
</evidence>
<name>A0A9P0HDV0_NEZVI</name>
<keyword evidence="4" id="KW-1185">Reference proteome</keyword>
<protein>
    <recommendedName>
        <fullName evidence="5">Neuropeptide</fullName>
    </recommendedName>
</protein>
<proteinExistence type="predicted"/>
<feature type="region of interest" description="Disordered" evidence="1">
    <location>
        <begin position="28"/>
        <end position="57"/>
    </location>
</feature>
<accession>A0A9P0HDV0</accession>
<evidence type="ECO:0000313" key="4">
    <source>
        <dbReference type="Proteomes" id="UP001152798"/>
    </source>
</evidence>
<feature type="signal peptide" evidence="2">
    <location>
        <begin position="1"/>
        <end position="17"/>
    </location>
</feature>
<sequence>MEIKLLAFLLFIGLASAGKIGYFSKSEELTDSTNDSGSSSSSSEENDSAKEDNNSGSKIEVFVNGIDLMEASDESNSSMEDEDTVHHKEIEEIALFAPFQF</sequence>
<evidence type="ECO:0000256" key="1">
    <source>
        <dbReference type="SAM" id="MobiDB-lite"/>
    </source>
</evidence>
<feature type="compositionally biased region" description="Low complexity" evidence="1">
    <location>
        <begin position="31"/>
        <end position="43"/>
    </location>
</feature>
<evidence type="ECO:0000256" key="2">
    <source>
        <dbReference type="SAM" id="SignalP"/>
    </source>
</evidence>
<keyword evidence="2" id="KW-0732">Signal</keyword>
<feature type="chain" id="PRO_5040354841" description="Neuropeptide" evidence="2">
    <location>
        <begin position="18"/>
        <end position="101"/>
    </location>
</feature>
<organism evidence="3 4">
    <name type="scientific">Nezara viridula</name>
    <name type="common">Southern green stink bug</name>
    <name type="synonym">Cimex viridulus</name>
    <dbReference type="NCBI Taxonomy" id="85310"/>
    <lineage>
        <taxon>Eukaryota</taxon>
        <taxon>Metazoa</taxon>
        <taxon>Ecdysozoa</taxon>
        <taxon>Arthropoda</taxon>
        <taxon>Hexapoda</taxon>
        <taxon>Insecta</taxon>
        <taxon>Pterygota</taxon>
        <taxon>Neoptera</taxon>
        <taxon>Paraneoptera</taxon>
        <taxon>Hemiptera</taxon>
        <taxon>Heteroptera</taxon>
        <taxon>Panheteroptera</taxon>
        <taxon>Pentatomomorpha</taxon>
        <taxon>Pentatomoidea</taxon>
        <taxon>Pentatomidae</taxon>
        <taxon>Pentatominae</taxon>
        <taxon>Nezara</taxon>
    </lineage>
</organism>
<dbReference type="EMBL" id="OV725080">
    <property type="protein sequence ID" value="CAH1400214.1"/>
    <property type="molecule type" value="Genomic_DNA"/>
</dbReference>
<reference evidence="3" key="1">
    <citation type="submission" date="2022-01" db="EMBL/GenBank/DDBJ databases">
        <authorList>
            <person name="King R."/>
        </authorList>
    </citation>
    <scope>NUCLEOTIDE SEQUENCE</scope>
</reference>
<dbReference type="AlphaFoldDB" id="A0A9P0HDV0"/>
<gene>
    <name evidence="3" type="ORF">NEZAVI_LOCUS9505</name>
</gene>
<evidence type="ECO:0008006" key="5">
    <source>
        <dbReference type="Google" id="ProtNLM"/>
    </source>
</evidence>